<dbReference type="SUPFAM" id="SSF53686">
    <property type="entry name" value="Tryptophan synthase beta subunit-like PLP-dependent enzymes"/>
    <property type="match status" value="1"/>
</dbReference>
<evidence type="ECO:0000256" key="4">
    <source>
        <dbReference type="HAMAP-Rule" id="MF_01030"/>
    </source>
</evidence>
<evidence type="ECO:0000313" key="6">
    <source>
        <dbReference type="EMBL" id="KMW11080.1"/>
    </source>
</evidence>
<dbReference type="EMBL" id="ADLK01000056">
    <property type="protein sequence ID" value="KMW11080.1"/>
    <property type="molecule type" value="Genomic_DNA"/>
</dbReference>
<dbReference type="NCBIfam" id="NF002823">
    <property type="entry name" value="PRK02991.1"/>
    <property type="match status" value="1"/>
</dbReference>
<dbReference type="HAMAP" id="MF_01030">
    <property type="entry name" value="D_Ser_dehydrat"/>
    <property type="match status" value="1"/>
</dbReference>
<accession>A0A0J9E623</accession>
<keyword evidence="3 4" id="KW-0456">Lyase</keyword>
<dbReference type="Pfam" id="PF00291">
    <property type="entry name" value="PALP"/>
    <property type="match status" value="1"/>
</dbReference>
<comment type="caution">
    <text evidence="6">The sequence shown here is derived from an EMBL/GenBank/DDBJ whole genome shotgun (WGS) entry which is preliminary data.</text>
</comment>
<gene>
    <name evidence="4" type="primary">dsdA</name>
    <name evidence="6" type="ORF">HMPREF9470_00367</name>
</gene>
<evidence type="ECO:0000256" key="2">
    <source>
        <dbReference type="ARBA" id="ARBA00022898"/>
    </source>
</evidence>
<keyword evidence="2 4" id="KW-0663">Pyridoxal phosphate</keyword>
<feature type="domain" description="Tryptophan synthase beta chain-like PALP" evidence="5">
    <location>
        <begin position="97"/>
        <end position="397"/>
    </location>
</feature>
<dbReference type="Gene3D" id="3.40.50.1100">
    <property type="match status" value="2"/>
</dbReference>
<dbReference type="InterPro" id="IPR050147">
    <property type="entry name" value="Ser/Thr_Dehydratase"/>
</dbReference>
<name>A0A0J9E623_9FIRM</name>
<dbReference type="GO" id="GO:0036088">
    <property type="term" value="P:D-serine catabolic process"/>
    <property type="evidence" value="ECO:0007669"/>
    <property type="project" value="TreeGrafter"/>
</dbReference>
<dbReference type="GO" id="GO:0009097">
    <property type="term" value="P:isoleucine biosynthetic process"/>
    <property type="evidence" value="ECO:0007669"/>
    <property type="project" value="TreeGrafter"/>
</dbReference>
<dbReference type="InterPro" id="IPR011780">
    <property type="entry name" value="D_Ser_am_lyase"/>
</dbReference>
<dbReference type="GeneID" id="93162920"/>
<evidence type="ECO:0000256" key="3">
    <source>
        <dbReference type="ARBA" id="ARBA00023239"/>
    </source>
</evidence>
<dbReference type="PANTHER" id="PTHR48078:SF9">
    <property type="entry name" value="D-SERINE DEHYDRATASE"/>
    <property type="match status" value="1"/>
</dbReference>
<dbReference type="GO" id="GO:0016836">
    <property type="term" value="F:hydro-lyase activity"/>
    <property type="evidence" value="ECO:0007669"/>
    <property type="project" value="UniProtKB-UniRule"/>
</dbReference>
<comment type="cofactor">
    <cofactor evidence="1 4">
        <name>pyridoxal 5'-phosphate</name>
        <dbReference type="ChEBI" id="CHEBI:597326"/>
    </cofactor>
</comment>
<dbReference type="GO" id="GO:0030170">
    <property type="term" value="F:pyridoxal phosphate binding"/>
    <property type="evidence" value="ECO:0007669"/>
    <property type="project" value="InterPro"/>
</dbReference>
<dbReference type="PATRIC" id="fig|742734.4.peg.391"/>
<feature type="modified residue" description="N6-(pyridoxal phosphate)lysine" evidence="4">
    <location>
        <position position="117"/>
    </location>
</feature>
<dbReference type="Proteomes" id="UP000037392">
    <property type="component" value="Unassembled WGS sequence"/>
</dbReference>
<dbReference type="OrthoDB" id="9780546at2"/>
<comment type="similarity">
    <text evidence="4">Belongs to the serine/threonine dehydratase family. DsdA subfamily.</text>
</comment>
<proteinExistence type="inferred from homology"/>
<sequence>MVVNVQELKNKYPLIKDMEQAKAVIWMNEGLMDTKSAMEGLTLSVDDIDDAERRWTRFAPFIEREFPETEEWGGLIESPLKEIGKMKDCLNTQWRAGLEGRLMLKMDSNLAVAGSVKARGGIYEILKHSEDLALEQGMITREDNYEKFALPRFREFFHRHSIHVGSTGNLGLSIGIISAALGYNVTVHMSMDAKQWKKDLLRQKGVHVMEYASDYSEAVKQGRKLAKEDPMSYFVDDENSVNLFLGYSVAAKRLKTQLDGTGVTVDGEHPLFVYIPCGVGGAPGGVAFGLKQVFGDHVYCFFEEPVQAPCMLLGVMTGLHNDICVQDIGLSGQTAADGLAVGRPSKFVGKTIAHMLAGEFTIGDDNLYRFMGALMDEEGIFIEPSSCAAFQGPAKLCSSPEGRKFLKEHGLEGQMAQAVHIAWATGGNLVPQDVRRQYYEKSRKLRAQQDTQ</sequence>
<dbReference type="InterPro" id="IPR001926">
    <property type="entry name" value="TrpB-like_PALP"/>
</dbReference>
<evidence type="ECO:0000256" key="1">
    <source>
        <dbReference type="ARBA" id="ARBA00001933"/>
    </source>
</evidence>
<dbReference type="NCBIfam" id="TIGR02035">
    <property type="entry name" value="D_Ser_am_lyase"/>
    <property type="match status" value="1"/>
</dbReference>
<reference evidence="6 7" key="1">
    <citation type="submission" date="2011-04" db="EMBL/GenBank/DDBJ databases">
        <title>The Genome Sequence of Clostridium citroniae WAL-19142.</title>
        <authorList>
            <consortium name="The Broad Institute Genome Sequencing Platform"/>
            <person name="Earl A."/>
            <person name="Ward D."/>
            <person name="Feldgarden M."/>
            <person name="Gevers D."/>
            <person name="Warren Y.A."/>
            <person name="Tyrrell K.L."/>
            <person name="Citron D.M."/>
            <person name="Goldstein E.J."/>
            <person name="Daigneault M."/>
            <person name="Allen-Vercoe E."/>
            <person name="Young S.K."/>
            <person name="Zeng Q."/>
            <person name="Gargeya S."/>
            <person name="Fitzgerald M."/>
            <person name="Haas B."/>
            <person name="Abouelleil A."/>
            <person name="Alvarado L."/>
            <person name="Arachchi H.M."/>
            <person name="Berlin A."/>
            <person name="Brown A."/>
            <person name="Chapman S.B."/>
            <person name="Chen Z."/>
            <person name="Dunbar C."/>
            <person name="Freedman E."/>
            <person name="Gearin G."/>
            <person name="Gellesch M."/>
            <person name="Goldberg J."/>
            <person name="Griggs A."/>
            <person name="Gujja S."/>
            <person name="Heilman E.R."/>
            <person name="Heiman D."/>
            <person name="Howarth C."/>
            <person name="Larson L."/>
            <person name="Lui A."/>
            <person name="MacDonald P.J."/>
            <person name="Mehta T."/>
            <person name="Montmayeur A."/>
            <person name="Murphy C."/>
            <person name="Neiman D."/>
            <person name="Pearson M."/>
            <person name="Priest M."/>
            <person name="Roberts A."/>
            <person name="Saif S."/>
            <person name="Shea T."/>
            <person name="Shenoy N."/>
            <person name="Sisk P."/>
            <person name="Stolte C."/>
            <person name="Sykes S."/>
            <person name="White J."/>
            <person name="Yandava C."/>
            <person name="Wortman J."/>
            <person name="Nusbaum C."/>
            <person name="Birren B."/>
        </authorList>
    </citation>
    <scope>NUCLEOTIDE SEQUENCE [LARGE SCALE GENOMIC DNA]</scope>
    <source>
        <strain evidence="6 7">WAL-19142</strain>
    </source>
</reference>
<comment type="catalytic activity">
    <reaction evidence="4">
        <text>D-serine = pyruvate + NH4(+)</text>
        <dbReference type="Rhea" id="RHEA:13977"/>
        <dbReference type="ChEBI" id="CHEBI:15361"/>
        <dbReference type="ChEBI" id="CHEBI:28938"/>
        <dbReference type="ChEBI" id="CHEBI:35247"/>
        <dbReference type="EC" id="4.3.1.18"/>
    </reaction>
</comment>
<evidence type="ECO:0000313" key="7">
    <source>
        <dbReference type="Proteomes" id="UP000037392"/>
    </source>
</evidence>
<organism evidence="6 7">
    <name type="scientific">[Clostridium] citroniae WAL-19142</name>
    <dbReference type="NCBI Taxonomy" id="742734"/>
    <lineage>
        <taxon>Bacteria</taxon>
        <taxon>Bacillati</taxon>
        <taxon>Bacillota</taxon>
        <taxon>Clostridia</taxon>
        <taxon>Lachnospirales</taxon>
        <taxon>Lachnospiraceae</taxon>
        <taxon>Enterocloster</taxon>
    </lineage>
</organism>
<dbReference type="GO" id="GO:0008721">
    <property type="term" value="F:D-serine ammonia-lyase activity"/>
    <property type="evidence" value="ECO:0007669"/>
    <property type="project" value="UniProtKB-EC"/>
</dbReference>
<evidence type="ECO:0000259" key="5">
    <source>
        <dbReference type="Pfam" id="PF00291"/>
    </source>
</evidence>
<dbReference type="PANTHER" id="PTHR48078">
    <property type="entry name" value="THREONINE DEHYDRATASE, MITOCHONDRIAL-RELATED"/>
    <property type="match status" value="1"/>
</dbReference>
<dbReference type="RefSeq" id="WP_007861834.1">
    <property type="nucleotide sequence ID" value="NZ_KQ235875.1"/>
</dbReference>
<dbReference type="InterPro" id="IPR036052">
    <property type="entry name" value="TrpB-like_PALP_sf"/>
</dbReference>
<dbReference type="EC" id="4.3.1.18" evidence="4"/>
<dbReference type="AlphaFoldDB" id="A0A0J9E623"/>
<protein>
    <recommendedName>
        <fullName evidence="4">Probable D-serine dehydratase</fullName>
        <ecNumber evidence="4">4.3.1.18</ecNumber>
    </recommendedName>
    <alternativeName>
        <fullName evidence="4">D-serine deaminase</fullName>
        <shortName evidence="4">DSD</shortName>
    </alternativeName>
</protein>